<dbReference type="AlphaFoldDB" id="A0A7X0RPV1"/>
<keyword evidence="1" id="KW-0413">Isomerase</keyword>
<evidence type="ECO:0000313" key="2">
    <source>
        <dbReference type="Proteomes" id="UP000547209"/>
    </source>
</evidence>
<keyword evidence="2" id="KW-1185">Reference proteome</keyword>
<dbReference type="GO" id="GO:0062192">
    <property type="term" value="F:L-rhamnose mutarotase activity"/>
    <property type="evidence" value="ECO:0007669"/>
    <property type="project" value="UniProtKB-EC"/>
</dbReference>
<dbReference type="EC" id="5.1.3.32" evidence="1"/>
<dbReference type="Pfam" id="PF05336">
    <property type="entry name" value="rhaM"/>
    <property type="match status" value="1"/>
</dbReference>
<protein>
    <submittedName>
        <fullName evidence="1">L-rhamnose mutarotase</fullName>
        <ecNumber evidence="1">5.1.3.32</ecNumber>
    </submittedName>
</protein>
<evidence type="ECO:0000313" key="1">
    <source>
        <dbReference type="EMBL" id="MBB6671263.1"/>
    </source>
</evidence>
<dbReference type="EMBL" id="JACJVP010000019">
    <property type="protein sequence ID" value="MBB6671263.1"/>
    <property type="molecule type" value="Genomic_DNA"/>
</dbReference>
<reference evidence="1 2" key="1">
    <citation type="submission" date="2020-08" db="EMBL/GenBank/DDBJ databases">
        <title>Cohnella phylogeny.</title>
        <authorList>
            <person name="Dunlap C."/>
        </authorList>
    </citation>
    <scope>NUCLEOTIDE SEQUENCE [LARGE SCALE GENOMIC DNA]</scope>
    <source>
        <strain evidence="1 2">DSM 28246</strain>
    </source>
</reference>
<proteinExistence type="predicted"/>
<dbReference type="InterPro" id="IPR008000">
    <property type="entry name" value="Rham/fucose_mutarotase"/>
</dbReference>
<sequence>MKRHAYRMSVKKGCEEIYIKHHEQVLPGLLQALKESGIRNYSIFMDGTDLFAYMECDDIDGAWAYVRSHPANEEWSILLTPIMALVDSKDVEPRMKPMKEVFRLDDE</sequence>
<dbReference type="Proteomes" id="UP000547209">
    <property type="component" value="Unassembled WGS sequence"/>
</dbReference>
<comment type="caution">
    <text evidence="1">The sequence shown here is derived from an EMBL/GenBank/DDBJ whole genome shotgun (WGS) entry which is preliminary data.</text>
</comment>
<organism evidence="1 2">
    <name type="scientific">Cohnella nanjingensis</name>
    <dbReference type="NCBI Taxonomy" id="1387779"/>
    <lineage>
        <taxon>Bacteria</taxon>
        <taxon>Bacillati</taxon>
        <taxon>Bacillota</taxon>
        <taxon>Bacilli</taxon>
        <taxon>Bacillales</taxon>
        <taxon>Paenibacillaceae</taxon>
        <taxon>Cohnella</taxon>
    </lineage>
</organism>
<dbReference type="Gene3D" id="3.30.70.100">
    <property type="match status" value="1"/>
</dbReference>
<dbReference type="SUPFAM" id="SSF54909">
    <property type="entry name" value="Dimeric alpha+beta barrel"/>
    <property type="match status" value="1"/>
</dbReference>
<dbReference type="InterPro" id="IPR011008">
    <property type="entry name" value="Dimeric_a/b-barrel"/>
</dbReference>
<dbReference type="GO" id="GO:0019301">
    <property type="term" value="P:rhamnose catabolic process"/>
    <property type="evidence" value="ECO:0007669"/>
    <property type="project" value="TreeGrafter"/>
</dbReference>
<dbReference type="PANTHER" id="PTHR34389">
    <property type="entry name" value="L-RHAMNOSE MUTAROTASE"/>
    <property type="match status" value="1"/>
</dbReference>
<gene>
    <name evidence="1" type="ORF">H7C19_11300</name>
</gene>
<dbReference type="PANTHER" id="PTHR34389:SF2">
    <property type="entry name" value="L-RHAMNOSE MUTAROTASE"/>
    <property type="match status" value="1"/>
</dbReference>
<accession>A0A7X0RPV1</accession>
<name>A0A7X0RPV1_9BACL</name>